<evidence type="ECO:0000313" key="2">
    <source>
        <dbReference type="Proteomes" id="UP000731465"/>
    </source>
</evidence>
<protein>
    <submittedName>
        <fullName evidence="1">Uncharacterized protein</fullName>
    </submittedName>
</protein>
<gene>
    <name evidence="1" type="ORF">J5V48_05025</name>
</gene>
<sequence length="86" mass="10111">MKKNLTNKDILERIVSPNRFLKAIDDLVDAKYQTLPGKIRDGIKDFVKSENMEQIWNALNIQIKIIDEHAGLKRNKKDSFSIREWL</sequence>
<keyword evidence="2" id="KW-1185">Reference proteome</keyword>
<dbReference type="EMBL" id="JAGFNY010000013">
    <property type="protein sequence ID" value="MBW7570254.1"/>
    <property type="molecule type" value="Genomic_DNA"/>
</dbReference>
<dbReference type="RefSeq" id="WP_219937476.1">
    <property type="nucleotide sequence ID" value="NZ_JAGFNY010000013.1"/>
</dbReference>
<dbReference type="Proteomes" id="UP000731465">
    <property type="component" value="Unassembled WGS sequence"/>
</dbReference>
<organism evidence="1 2">
    <name type="scientific">Succinivibrio faecicola</name>
    <dbReference type="NCBI Taxonomy" id="2820300"/>
    <lineage>
        <taxon>Bacteria</taxon>
        <taxon>Pseudomonadati</taxon>
        <taxon>Pseudomonadota</taxon>
        <taxon>Gammaproteobacteria</taxon>
        <taxon>Aeromonadales</taxon>
        <taxon>Succinivibrionaceae</taxon>
        <taxon>Succinivibrio</taxon>
    </lineage>
</organism>
<comment type="caution">
    <text evidence="1">The sequence shown here is derived from an EMBL/GenBank/DDBJ whole genome shotgun (WGS) entry which is preliminary data.</text>
</comment>
<reference evidence="1 2" key="1">
    <citation type="submission" date="2021-03" db="EMBL/GenBank/DDBJ databases">
        <title>Succinivibrio sp. nov. isolated from feces of cow.</title>
        <authorList>
            <person name="Choi J.-Y."/>
        </authorList>
    </citation>
    <scope>NUCLEOTIDE SEQUENCE [LARGE SCALE GENOMIC DNA]</scope>
    <source>
        <strain evidence="1 2">AGMB01872</strain>
    </source>
</reference>
<evidence type="ECO:0000313" key="1">
    <source>
        <dbReference type="EMBL" id="MBW7570254.1"/>
    </source>
</evidence>
<name>A0ABS7DGQ5_9GAMM</name>
<proteinExistence type="predicted"/>
<accession>A0ABS7DGQ5</accession>